<evidence type="ECO:0000313" key="15">
    <source>
        <dbReference type="Proteomes" id="UP000034732"/>
    </source>
</evidence>
<dbReference type="SUPFAM" id="SSF52540">
    <property type="entry name" value="P-loop containing nucleoside triphosphate hydrolases"/>
    <property type="match status" value="1"/>
</dbReference>
<dbReference type="GO" id="GO:0003688">
    <property type="term" value="F:DNA replication origin binding"/>
    <property type="evidence" value="ECO:0007669"/>
    <property type="project" value="UniProtKB-UniRule"/>
</dbReference>
<evidence type="ECO:0000256" key="8">
    <source>
        <dbReference type="HAMAP-Rule" id="MF_00377"/>
    </source>
</evidence>
<dbReference type="Gene3D" id="1.10.1750.10">
    <property type="match status" value="1"/>
</dbReference>
<dbReference type="InterPro" id="IPR018312">
    <property type="entry name" value="Chromosome_initiator_DnaA_CS"/>
</dbReference>
<name>A0A0G1RKJ0_UNCKA</name>
<dbReference type="GO" id="GO:0005524">
    <property type="term" value="F:ATP binding"/>
    <property type="evidence" value="ECO:0007669"/>
    <property type="project" value="UniProtKB-UniRule"/>
</dbReference>
<dbReference type="Pfam" id="PF00308">
    <property type="entry name" value="Bac_DnaA"/>
    <property type="match status" value="1"/>
</dbReference>
<feature type="binding site" evidence="8">
    <location>
        <position position="158"/>
    </location>
    <ligand>
        <name>ATP</name>
        <dbReference type="ChEBI" id="CHEBI:30616"/>
    </ligand>
</feature>
<feature type="binding site" evidence="8">
    <location>
        <position position="156"/>
    </location>
    <ligand>
        <name>ATP</name>
        <dbReference type="ChEBI" id="CHEBI:30616"/>
    </ligand>
</feature>
<dbReference type="HAMAP" id="MF_00377">
    <property type="entry name" value="DnaA_bact"/>
    <property type="match status" value="1"/>
</dbReference>
<evidence type="ECO:0000256" key="10">
    <source>
        <dbReference type="RuleBase" id="RU000577"/>
    </source>
</evidence>
<evidence type="ECO:0000259" key="12">
    <source>
        <dbReference type="SMART" id="SM00382"/>
    </source>
</evidence>
<organism evidence="14 15">
    <name type="scientific">candidate division WWE3 bacterium GW2011_GWA1_46_21</name>
    <dbReference type="NCBI Taxonomy" id="1619107"/>
    <lineage>
        <taxon>Bacteria</taxon>
        <taxon>Katanobacteria</taxon>
    </lineage>
</organism>
<dbReference type="Gene3D" id="3.30.300.180">
    <property type="match status" value="1"/>
</dbReference>
<protein>
    <recommendedName>
        <fullName evidence="8 9">Chromosomal replication initiator protein DnaA</fullName>
    </recommendedName>
</protein>
<feature type="region of interest" description="Domain IV, binds dsDNA" evidence="8">
    <location>
        <begin position="333"/>
        <end position="455"/>
    </location>
</feature>
<dbReference type="PRINTS" id="PR00051">
    <property type="entry name" value="DNAA"/>
</dbReference>
<dbReference type="Proteomes" id="UP000034732">
    <property type="component" value="Unassembled WGS sequence"/>
</dbReference>
<dbReference type="PROSITE" id="PS01008">
    <property type="entry name" value="DNAA"/>
    <property type="match status" value="1"/>
</dbReference>
<dbReference type="InterPro" id="IPR027417">
    <property type="entry name" value="P-loop_NTPase"/>
</dbReference>
<evidence type="ECO:0000259" key="13">
    <source>
        <dbReference type="SMART" id="SM00760"/>
    </source>
</evidence>
<comment type="similarity">
    <text evidence="1 8 11">Belongs to the DnaA family.</text>
</comment>
<keyword evidence="7 8" id="KW-0238">DNA-binding</keyword>
<dbReference type="GO" id="GO:0008289">
    <property type="term" value="F:lipid binding"/>
    <property type="evidence" value="ECO:0007669"/>
    <property type="project" value="UniProtKB-KW"/>
</dbReference>
<feature type="region of interest" description="Domain I, interacts with DnaA modulators" evidence="8">
    <location>
        <begin position="1"/>
        <end position="98"/>
    </location>
</feature>
<dbReference type="InterPro" id="IPR013317">
    <property type="entry name" value="DnaA_dom"/>
</dbReference>
<dbReference type="Gene3D" id="1.10.8.60">
    <property type="match status" value="1"/>
</dbReference>
<dbReference type="GO" id="GO:0005737">
    <property type="term" value="C:cytoplasm"/>
    <property type="evidence" value="ECO:0007669"/>
    <property type="project" value="UniProtKB-SubCell"/>
</dbReference>
<dbReference type="InterPro" id="IPR020591">
    <property type="entry name" value="Chromosome_initiator_DnaA-like"/>
</dbReference>
<dbReference type="PANTHER" id="PTHR30050">
    <property type="entry name" value="CHROMOSOMAL REPLICATION INITIATOR PROTEIN DNAA"/>
    <property type="match status" value="1"/>
</dbReference>
<feature type="binding site" evidence="8">
    <location>
        <position position="154"/>
    </location>
    <ligand>
        <name>ATP</name>
        <dbReference type="ChEBI" id="CHEBI:30616"/>
    </ligand>
</feature>
<dbReference type="InterPro" id="IPR024633">
    <property type="entry name" value="DnaA_N_dom"/>
</dbReference>
<dbReference type="NCBIfam" id="TIGR00362">
    <property type="entry name" value="DnaA"/>
    <property type="match status" value="1"/>
</dbReference>
<dbReference type="InterPro" id="IPR010921">
    <property type="entry name" value="Trp_repressor/repl_initiator"/>
</dbReference>
<dbReference type="Pfam" id="PF08299">
    <property type="entry name" value="Bac_DnaA_C"/>
    <property type="match status" value="1"/>
</dbReference>
<keyword evidence="4 8" id="KW-0547">Nucleotide-binding</keyword>
<evidence type="ECO:0000256" key="9">
    <source>
        <dbReference type="NCBIfam" id="TIGR00362"/>
    </source>
</evidence>
<evidence type="ECO:0000256" key="11">
    <source>
        <dbReference type="RuleBase" id="RU004227"/>
    </source>
</evidence>
<keyword evidence="5 8" id="KW-0067">ATP-binding</keyword>
<dbReference type="InterPro" id="IPR003593">
    <property type="entry name" value="AAA+_ATPase"/>
</dbReference>
<comment type="domain">
    <text evidence="8">Domain I is involved in oligomerization and binding regulators, domain II is flexibile and of varying length in different bacteria, domain III forms the AAA+ region, while domain IV binds dsDNA.</text>
</comment>
<accession>A0A0G1RKJ0</accession>
<dbReference type="FunFam" id="3.40.50.300:FF:000668">
    <property type="entry name" value="Chromosomal replication initiator protein DnaA"/>
    <property type="match status" value="1"/>
</dbReference>
<dbReference type="SMART" id="SM00382">
    <property type="entry name" value="AAA"/>
    <property type="match status" value="1"/>
</dbReference>
<evidence type="ECO:0000256" key="3">
    <source>
        <dbReference type="ARBA" id="ARBA00022705"/>
    </source>
</evidence>
<dbReference type="SUPFAM" id="SSF48295">
    <property type="entry name" value="TrpR-like"/>
    <property type="match status" value="1"/>
</dbReference>
<dbReference type="GO" id="GO:0006275">
    <property type="term" value="P:regulation of DNA replication"/>
    <property type="evidence" value="ECO:0007669"/>
    <property type="project" value="UniProtKB-UniRule"/>
</dbReference>
<dbReference type="GO" id="GO:0005886">
    <property type="term" value="C:plasma membrane"/>
    <property type="evidence" value="ECO:0007669"/>
    <property type="project" value="TreeGrafter"/>
</dbReference>
<dbReference type="GO" id="GO:0006270">
    <property type="term" value="P:DNA replication initiation"/>
    <property type="evidence" value="ECO:0007669"/>
    <property type="project" value="UniProtKB-UniRule"/>
</dbReference>
<keyword evidence="6 8" id="KW-0446">Lipid-binding</keyword>
<comment type="caution">
    <text evidence="14">The sequence shown here is derived from an EMBL/GenBank/DDBJ whole genome shotgun (WGS) entry which is preliminary data.</text>
</comment>
<dbReference type="Pfam" id="PF11638">
    <property type="entry name" value="DnaA_N"/>
    <property type="match status" value="1"/>
</dbReference>
<comment type="function">
    <text evidence="8 10">Plays an essential role in the initiation and regulation of chromosomal replication. ATP-DnaA binds to the origin of replication (oriC) to initiate formation of the DNA replication initiation complex once per cell cycle. Binds the DnaA box (a 9 base pair repeat at the origin) and separates the double-stranded (ds)DNA. Forms a right-handed helical filament on oriC DNA; dsDNA binds to the exterior of the filament while single-stranded (ss)DNA is stabiized in the filament's interior. The ATP-DnaA-oriC complex binds and stabilizes one strand of the AT-rich DNA unwinding element (DUE), permitting loading of DNA polymerase. After initiation quickly degrades to an ADP-DnaA complex that is not apt for DNA replication. Binds acidic phospholipids.</text>
</comment>
<dbReference type="PANTHER" id="PTHR30050:SF2">
    <property type="entry name" value="CHROMOSOMAL REPLICATION INITIATOR PROTEIN DNAA"/>
    <property type="match status" value="1"/>
</dbReference>
<proteinExistence type="inferred from homology"/>
<dbReference type="InterPro" id="IPR013159">
    <property type="entry name" value="DnaA_C"/>
</dbReference>
<dbReference type="PATRIC" id="fig|1619107.3.peg.371"/>
<feature type="domain" description="Chromosomal replication initiator DnaA C-terminal" evidence="13">
    <location>
        <begin position="361"/>
        <end position="430"/>
    </location>
</feature>
<dbReference type="InterPro" id="IPR001957">
    <property type="entry name" value="Chromosome_initiator_DnaA"/>
</dbReference>
<evidence type="ECO:0000256" key="6">
    <source>
        <dbReference type="ARBA" id="ARBA00023121"/>
    </source>
</evidence>
<dbReference type="Gene3D" id="3.40.50.300">
    <property type="entry name" value="P-loop containing nucleotide triphosphate hydrolases"/>
    <property type="match status" value="1"/>
</dbReference>
<dbReference type="AlphaFoldDB" id="A0A0G1RKJ0"/>
<keyword evidence="3 8" id="KW-0235">DNA replication</keyword>
<dbReference type="EMBL" id="LCMF01000020">
    <property type="protein sequence ID" value="KKU30518.1"/>
    <property type="molecule type" value="Genomic_DNA"/>
</dbReference>
<evidence type="ECO:0000256" key="4">
    <source>
        <dbReference type="ARBA" id="ARBA00022741"/>
    </source>
</evidence>
<reference evidence="14 15" key="1">
    <citation type="journal article" date="2015" name="Nature">
        <title>rRNA introns, odd ribosomes, and small enigmatic genomes across a large radiation of phyla.</title>
        <authorList>
            <person name="Brown C.T."/>
            <person name="Hug L.A."/>
            <person name="Thomas B.C."/>
            <person name="Sharon I."/>
            <person name="Castelle C.J."/>
            <person name="Singh A."/>
            <person name="Wilkins M.J."/>
            <person name="Williams K.H."/>
            <person name="Banfield J.F."/>
        </authorList>
    </citation>
    <scope>NUCLEOTIDE SEQUENCE [LARGE SCALE GENOMIC DNA]</scope>
</reference>
<evidence type="ECO:0000256" key="7">
    <source>
        <dbReference type="ARBA" id="ARBA00023125"/>
    </source>
</evidence>
<dbReference type="CDD" id="cd06571">
    <property type="entry name" value="Bac_DnaA_C"/>
    <property type="match status" value="1"/>
</dbReference>
<keyword evidence="2 8" id="KW-0963">Cytoplasm</keyword>
<evidence type="ECO:0000256" key="5">
    <source>
        <dbReference type="ARBA" id="ARBA00022840"/>
    </source>
</evidence>
<feature type="domain" description="AAA+ ATPase" evidence="12">
    <location>
        <begin position="143"/>
        <end position="294"/>
    </location>
</feature>
<comment type="caution">
    <text evidence="8">Lacks conserved residue(s) required for the propagation of feature annotation.</text>
</comment>
<evidence type="ECO:0000256" key="1">
    <source>
        <dbReference type="ARBA" id="ARBA00006583"/>
    </source>
</evidence>
<dbReference type="InterPro" id="IPR038454">
    <property type="entry name" value="DnaA_N_sf"/>
</dbReference>
<feature type="binding site" evidence="8">
    <location>
        <position position="157"/>
    </location>
    <ligand>
        <name>ATP</name>
        <dbReference type="ChEBI" id="CHEBI:30616"/>
    </ligand>
</feature>
<evidence type="ECO:0000256" key="2">
    <source>
        <dbReference type="ARBA" id="ARBA00022490"/>
    </source>
</evidence>
<gene>
    <name evidence="8" type="primary">dnaA</name>
    <name evidence="14" type="ORF">UX44_C0020G0006</name>
</gene>
<comment type="subcellular location">
    <subcellularLocation>
        <location evidence="8">Cytoplasm</location>
    </subcellularLocation>
</comment>
<evidence type="ECO:0000313" key="14">
    <source>
        <dbReference type="EMBL" id="KKU30518.1"/>
    </source>
</evidence>
<dbReference type="SMART" id="SM00760">
    <property type="entry name" value="Bac_DnaA_C"/>
    <property type="match status" value="1"/>
</dbReference>
<sequence>MDTKTLWETVLADLETQLSPLFFNTWLKPTRLKAVDDDTLQIICRDANVRNTIQKKLLPLIDDAFVRAKKRKYTIEFDLGESEKKSQQNELIGPLFETIKQSPKNSGGFGLSPKYTFENYLVGAHNQLAYAVANAIAQTPGKDHNPFFLYSGVGQGKTHLIQAIGNALTKNKPELKIIYITGESFTNELIEAIQTGKGGGKYTTNKFRDKYRKADVLLIDDVQFIAGRDSTQEEFFHTFNALHMAGKQIVITSDRPPQDFTNLEDRIKSRFKSGMIADIQPPSVDMRVAILRTKRDENHDDVTNEAIDLIAMSIDSNVRELMGAYLQILTGAKTDGLKVTEELVRKSLGSVIKDVREKAVNLNQILKAVCNYYTVKAADLKGKRRTKELVIPRQMAMFLIWDMTKTPYMSIGEFLGGRDHTTIMYGVRKVEEGGKASVKVKQDVANIKQNIYTTG</sequence>
<dbReference type="CDD" id="cd00009">
    <property type="entry name" value="AAA"/>
    <property type="match status" value="1"/>
</dbReference>
<comment type="subunit">
    <text evidence="8">Oligomerizes as a right-handed, spiral filament on DNA at oriC.</text>
</comment>